<accession>A0A7I7QWU0</accession>
<dbReference type="Pfam" id="PF13304">
    <property type="entry name" value="AAA_21"/>
    <property type="match status" value="1"/>
</dbReference>
<dbReference type="Proteomes" id="UP000467193">
    <property type="component" value="Chromosome"/>
</dbReference>
<evidence type="ECO:0000313" key="3">
    <source>
        <dbReference type="EMBL" id="BBY30849.1"/>
    </source>
</evidence>
<reference evidence="3 4" key="1">
    <citation type="journal article" date="2019" name="Emerg. Microbes Infect.">
        <title>Comprehensive subspecies identification of 175 nontuberculous mycobacteria species based on 7547 genomic profiles.</title>
        <authorList>
            <person name="Matsumoto Y."/>
            <person name="Kinjo T."/>
            <person name="Motooka D."/>
            <person name="Nabeya D."/>
            <person name="Jung N."/>
            <person name="Uechi K."/>
            <person name="Horii T."/>
            <person name="Iida T."/>
            <person name="Fujita J."/>
            <person name="Nakamura S."/>
        </authorList>
    </citation>
    <scope>NUCLEOTIDE SEQUENCE [LARGE SCALE GENOMIC DNA]</scope>
    <source>
        <strain evidence="3 4">JCM 17899</strain>
    </source>
</reference>
<dbReference type="InterPro" id="IPR027417">
    <property type="entry name" value="P-loop_NTPase"/>
</dbReference>
<dbReference type="GO" id="GO:0016887">
    <property type="term" value="F:ATP hydrolysis activity"/>
    <property type="evidence" value="ECO:0007669"/>
    <property type="project" value="InterPro"/>
</dbReference>
<dbReference type="GO" id="GO:0005524">
    <property type="term" value="F:ATP binding"/>
    <property type="evidence" value="ECO:0007669"/>
    <property type="project" value="InterPro"/>
</dbReference>
<dbReference type="RefSeq" id="WP_264002385.1">
    <property type="nucleotide sequence ID" value="NZ_AP022588.1"/>
</dbReference>
<dbReference type="KEGG" id="msei:MSEDJ_49450"/>
<dbReference type="Gene3D" id="3.40.50.300">
    <property type="entry name" value="P-loop containing nucleotide triphosphate hydrolases"/>
    <property type="match status" value="2"/>
</dbReference>
<feature type="domain" description="Endonuclease GajA/Old nuclease/RecF-like AAA" evidence="1">
    <location>
        <begin position="1"/>
        <end position="49"/>
    </location>
</feature>
<evidence type="ECO:0000313" key="4">
    <source>
        <dbReference type="Proteomes" id="UP000467193"/>
    </source>
</evidence>
<feature type="domain" description="ATPase AAA-type core" evidence="2">
    <location>
        <begin position="177"/>
        <end position="299"/>
    </location>
</feature>
<dbReference type="SUPFAM" id="SSF52540">
    <property type="entry name" value="P-loop containing nucleoside triphosphate hydrolases"/>
    <property type="match status" value="1"/>
</dbReference>
<dbReference type="PANTHER" id="PTHR43581:SF4">
    <property type="entry name" value="ATP_GTP PHOSPHATASE"/>
    <property type="match status" value="1"/>
</dbReference>
<proteinExistence type="predicted"/>
<dbReference type="EMBL" id="AP022588">
    <property type="protein sequence ID" value="BBY30849.1"/>
    <property type="molecule type" value="Genomic_DNA"/>
</dbReference>
<dbReference type="InterPro" id="IPR003959">
    <property type="entry name" value="ATPase_AAA_core"/>
</dbReference>
<keyword evidence="4" id="KW-1185">Reference proteome</keyword>
<gene>
    <name evidence="3" type="ORF">MSEDJ_49450</name>
</gene>
<evidence type="ECO:0000259" key="2">
    <source>
        <dbReference type="Pfam" id="PF13304"/>
    </source>
</evidence>
<dbReference type="PANTHER" id="PTHR43581">
    <property type="entry name" value="ATP/GTP PHOSPHATASE"/>
    <property type="match status" value="1"/>
</dbReference>
<dbReference type="AlphaFoldDB" id="A0A7I7QWU0"/>
<evidence type="ECO:0000259" key="1">
    <source>
        <dbReference type="Pfam" id="PF13175"/>
    </source>
</evidence>
<name>A0A7I7QWU0_9MYCO</name>
<organism evidence="3 4">
    <name type="scientific">Mycolicibacterium sediminis</name>
    <dbReference type="NCBI Taxonomy" id="1286180"/>
    <lineage>
        <taxon>Bacteria</taxon>
        <taxon>Bacillati</taxon>
        <taxon>Actinomycetota</taxon>
        <taxon>Actinomycetes</taxon>
        <taxon>Mycobacteriales</taxon>
        <taxon>Mycobacteriaceae</taxon>
        <taxon>Mycolicibacterium</taxon>
    </lineage>
</organism>
<protein>
    <submittedName>
        <fullName evidence="3">Uncharacterized protein</fullName>
    </submittedName>
</protein>
<dbReference type="InterPro" id="IPR051396">
    <property type="entry name" value="Bact_Antivir_Def_Nuclease"/>
</dbReference>
<sequence length="579" mass="65573">MISRVEMRNYKGFEQFSLKLASKTSILVGPNNAGKSTAIGALRLAAQLINYAKLRKTEFVAEDKIRRRSIHAYRLSSAAPGFIDENVAYEFRDVEARIEIHFKNKSAIYVSWPLEDGAYFYLEHIPGAQPPNIKVVRRDYPSVGVIQTLTPVEHREQILSTEYVRKRQGSRLASRHFRNQLYAVQENDPTAYMEFQRFALTHTPEIATLDLFRSTLAPELDLFYTEPKSRVEKELFWAGDGLQIWLQLLYHIWRHQDVSSIIIDEPDVYLHPDLQRRLVQILDESQLQVILATHGPEVLAESNRESVIVLDRARRSSKRITNDAELSTLNNALGSGFNLRLAKALRSRAALFVEGQDMKLLSNIAKTVGADRFYREDGLTVVPMGGSSKRKLAESFGFLNSTLLDSSVRVAVLLDRDFMSDEEVAEIVADFKTNDVYAHIWSASEIENYLLSSSALARATSLEDSVVHRLLDQALELLKEEIYGQLLAKQLQASRSTGEHASSTATRTRRQFESDWSGDIEYKLRVAPGKDVLSTLNKLLQDSGGKSVSARKLSSLLRVHEIPAEMRETIIRVESMLSE</sequence>
<dbReference type="InterPro" id="IPR041685">
    <property type="entry name" value="AAA_GajA/Old/RecF-like"/>
</dbReference>
<dbReference type="Pfam" id="PF13175">
    <property type="entry name" value="AAA_15"/>
    <property type="match status" value="1"/>
</dbReference>